<evidence type="ECO:0000313" key="3">
    <source>
        <dbReference type="EMBL" id="CAB4640334.1"/>
    </source>
</evidence>
<name>A0A6J6JVQ1_9ZZZZ</name>
<dbReference type="EMBL" id="CAEZUO010000163">
    <property type="protein sequence ID" value="CAB4621113.1"/>
    <property type="molecule type" value="Genomic_DNA"/>
</dbReference>
<evidence type="ECO:0000256" key="1">
    <source>
        <dbReference type="SAM" id="MobiDB-lite"/>
    </source>
</evidence>
<dbReference type="EMBL" id="CAEZVK010000179">
    <property type="protein sequence ID" value="CAB4640334.1"/>
    <property type="molecule type" value="Genomic_DNA"/>
</dbReference>
<sequence>MERPQLSTSCEPLTELFKRESAKPPQSLVWPACFLPPMSCCVLIANSSDTGDHAPQTYGVSSAAPIQQMALEPPRPSAHQRSTHQTLASRWLMSNTQQIPTHRFRRHLLLCIRSTTFDRSFVRKSPISRQFSSETAMESLPQRPGNNSRVSDRSSMQRRRTHPRLF</sequence>
<reference evidence="3" key="1">
    <citation type="submission" date="2020-05" db="EMBL/GenBank/DDBJ databases">
        <authorList>
            <person name="Chiriac C."/>
            <person name="Salcher M."/>
            <person name="Ghai R."/>
            <person name="Kavagutti S V."/>
        </authorList>
    </citation>
    <scope>NUCLEOTIDE SEQUENCE</scope>
</reference>
<feature type="compositionally biased region" description="Basic residues" evidence="1">
    <location>
        <begin position="156"/>
        <end position="166"/>
    </location>
</feature>
<evidence type="ECO:0000313" key="2">
    <source>
        <dbReference type="EMBL" id="CAB4621113.1"/>
    </source>
</evidence>
<feature type="region of interest" description="Disordered" evidence="1">
    <location>
        <begin position="130"/>
        <end position="166"/>
    </location>
</feature>
<organism evidence="3">
    <name type="scientific">freshwater metagenome</name>
    <dbReference type="NCBI Taxonomy" id="449393"/>
    <lineage>
        <taxon>unclassified sequences</taxon>
        <taxon>metagenomes</taxon>
        <taxon>ecological metagenomes</taxon>
    </lineage>
</organism>
<dbReference type="AlphaFoldDB" id="A0A6J6JVQ1"/>
<protein>
    <submittedName>
        <fullName evidence="3">Unannotated protein</fullName>
    </submittedName>
</protein>
<gene>
    <name evidence="2" type="ORF">UFOPK1827_01994</name>
    <name evidence="3" type="ORF">UFOPK2000_01335</name>
</gene>
<proteinExistence type="predicted"/>
<accession>A0A6J6JVQ1</accession>